<feature type="chain" id="PRO_5038807570" description="CAP domain-containing protein" evidence="1">
    <location>
        <begin position="31"/>
        <end position="185"/>
    </location>
</feature>
<dbReference type="PROSITE" id="PS51257">
    <property type="entry name" value="PROKAR_LIPOPROTEIN"/>
    <property type="match status" value="1"/>
</dbReference>
<keyword evidence="3" id="KW-1185">Reference proteome</keyword>
<sequence>MKLFKKLAAIALVAVMALAMVGCYSAPAGATLNDKQATALAALVNTDRKTAGKKTELNRSTEAEAILADYAKAMVDYLVVQNETTEAAGAAAEQEAIRKLSLLTIDGKKVDMTKSEMAVGFAKGVTATPDMIKNAMEHSKQKTGGIITEVNTWAPMVNADDGYLAIVWAEKSGATAVIAYNIVLK</sequence>
<evidence type="ECO:0000313" key="3">
    <source>
        <dbReference type="Proteomes" id="UP000220752"/>
    </source>
</evidence>
<dbReference type="AlphaFoldDB" id="A0A2A6ZAE6"/>
<dbReference type="EMBL" id="NMTQ01000031">
    <property type="protein sequence ID" value="PDX58340.1"/>
    <property type="molecule type" value="Genomic_DNA"/>
</dbReference>
<protein>
    <recommendedName>
        <fullName evidence="4">CAP domain-containing protein</fullName>
    </recommendedName>
</protein>
<gene>
    <name evidence="2" type="ORF">CGS46_08350</name>
</gene>
<evidence type="ECO:0000313" key="2">
    <source>
        <dbReference type="EMBL" id="PDX58340.1"/>
    </source>
</evidence>
<name>A0A2A6ZAE6_9FIRM</name>
<reference evidence="2 3" key="1">
    <citation type="journal article" date="2017" name="Front. Microbiol.">
        <title>New Insights into the Diversity of the Genus Faecalibacterium.</title>
        <authorList>
            <person name="Benevides L."/>
            <person name="Burman S."/>
            <person name="Martin R."/>
            <person name="Robert V."/>
            <person name="Thomas M."/>
            <person name="Miquel S."/>
            <person name="Chain F."/>
            <person name="Sokol H."/>
            <person name="Bermudez-Humaran L.G."/>
            <person name="Morrison M."/>
            <person name="Langella P."/>
            <person name="Azevedo V.A."/>
            <person name="Chatel J.M."/>
            <person name="Soares S."/>
        </authorList>
    </citation>
    <scope>NUCLEOTIDE SEQUENCE [LARGE SCALE GENOMIC DNA]</scope>
    <source>
        <strain evidence="3">CNCM I-4540</strain>
    </source>
</reference>
<accession>A0A2A6ZAE6</accession>
<evidence type="ECO:0000256" key="1">
    <source>
        <dbReference type="SAM" id="SignalP"/>
    </source>
</evidence>
<dbReference type="Proteomes" id="UP000220752">
    <property type="component" value="Unassembled WGS sequence"/>
</dbReference>
<keyword evidence="1" id="KW-0732">Signal</keyword>
<evidence type="ECO:0008006" key="4">
    <source>
        <dbReference type="Google" id="ProtNLM"/>
    </source>
</evidence>
<feature type="signal peptide" evidence="1">
    <location>
        <begin position="1"/>
        <end position="30"/>
    </location>
</feature>
<proteinExistence type="predicted"/>
<comment type="caution">
    <text evidence="2">The sequence shown here is derived from an EMBL/GenBank/DDBJ whole genome shotgun (WGS) entry which is preliminary data.</text>
</comment>
<organism evidence="2 3">
    <name type="scientific">Faecalibacterium langellae</name>
    <dbReference type="NCBI Taxonomy" id="3435293"/>
    <lineage>
        <taxon>Bacteria</taxon>
        <taxon>Bacillati</taxon>
        <taxon>Bacillota</taxon>
        <taxon>Clostridia</taxon>
        <taxon>Eubacteriales</taxon>
        <taxon>Oscillospiraceae</taxon>
        <taxon>Faecalibacterium</taxon>
    </lineage>
</organism>